<dbReference type="Proteomes" id="UP000278929">
    <property type="component" value="Genome"/>
</dbReference>
<sequence length="227" mass="25522">MDSLISKLENIFSIAEQDFFNADSMFMQTMLLPTDAMFTDCESPLYKNKSGGKNIVTDVGESVLSSSSDEKMSFKVLSHVLRRFPVLLHCNYKQTNTPLWKELYKHGKFALLGDLVLFSNPFHPNIPTMPFDKSPICDTTGKSIIMSEVMTKELLYKLADKDIGQFFAVLNVTNPITGDSFLHYFAGGNTMRDGEGDKICTSADVLRIIAEITIQKTGKMPYELMKK</sequence>
<name>A0A1Z2R9L8_9VIRU</name>
<reference evidence="1" key="2">
    <citation type="submission" date="2017-03" db="EMBL/GenBank/DDBJ databases">
        <title>A VP24-truncated isolate of white spot syndrome virus is inefficient in per os infection.</title>
        <authorList>
            <person name="Han Y."/>
            <person name="Li F."/>
            <person name="Xu L."/>
            <person name="Huang W."/>
            <person name="Yang F."/>
        </authorList>
    </citation>
    <scope>NUCLEOTIDE SEQUENCE</scope>
    <source>
        <strain evidence="1">CN04</strain>
    </source>
</reference>
<proteinExistence type="predicted"/>
<dbReference type="EMBL" id="KY827813">
    <property type="protein sequence ID" value="ASA40483.1"/>
    <property type="molecule type" value="Genomic_DNA"/>
</dbReference>
<reference evidence="1" key="1">
    <citation type="journal article" date="2015" name="J. Virol.">
        <title>VP24 Is a Chitin-Binding Protein Involved in White Spot Syndrome Virus Infection.</title>
        <authorList>
            <person name="Li Z."/>
            <person name="Li F."/>
            <person name="Han Y."/>
            <person name="Xu L."/>
            <person name="Yang F."/>
        </authorList>
    </citation>
    <scope>NUCLEOTIDE SEQUENCE [LARGE SCALE GENOMIC DNA]</scope>
    <source>
        <strain evidence="1">CN04</strain>
    </source>
</reference>
<accession>A0A1Z2R9L8</accession>
<protein>
    <submittedName>
        <fullName evidence="1">Wsv407</fullName>
    </submittedName>
</protein>
<organism evidence="1">
    <name type="scientific">White spot syndrome virus</name>
    <dbReference type="NCBI Taxonomy" id="342409"/>
    <lineage>
        <taxon>Viruses</taxon>
        <taxon>Viruses incertae sedis</taxon>
        <taxon>Naldaviricetes</taxon>
        <taxon>Nimaviridae</taxon>
        <taxon>Whispovirus</taxon>
    </lineage>
</organism>
<evidence type="ECO:0000313" key="1">
    <source>
        <dbReference type="EMBL" id="ASA40483.1"/>
    </source>
</evidence>